<dbReference type="STRING" id="1449976.KALB_5275"/>
<gene>
    <name evidence="3" type="ORF">KALB_5275</name>
</gene>
<dbReference type="InterPro" id="IPR002182">
    <property type="entry name" value="NB-ARC"/>
</dbReference>
<reference evidence="3 4" key="1">
    <citation type="journal article" date="2014" name="BMC Genomics">
        <title>Complete genome sequence of producer of the glycopeptide antibiotic Aculeximycin Kutzneria albida DSM 43870T, a representative of minor genus of Pseudonocardiaceae.</title>
        <authorList>
            <person name="Rebets Y."/>
            <person name="Tokovenko B."/>
            <person name="Lushchyk I."/>
            <person name="Ruckert C."/>
            <person name="Zaburannyi N."/>
            <person name="Bechthold A."/>
            <person name="Kalinowski J."/>
            <person name="Luzhetskyy A."/>
        </authorList>
    </citation>
    <scope>NUCLEOTIDE SEQUENCE [LARGE SCALE GENOMIC DNA]</scope>
    <source>
        <strain evidence="3">DSM 43870</strain>
    </source>
</reference>
<dbReference type="EMBL" id="CP007155">
    <property type="protein sequence ID" value="AHH98637.1"/>
    <property type="molecule type" value="Genomic_DNA"/>
</dbReference>
<keyword evidence="4" id="KW-1185">Reference proteome</keyword>
<accession>W5WCQ7</accession>
<dbReference type="Gene3D" id="3.40.50.300">
    <property type="entry name" value="P-loop containing nucleotide triphosphate hydrolases"/>
    <property type="match status" value="1"/>
</dbReference>
<name>W5WCQ7_9PSEU</name>
<evidence type="ECO:0000259" key="1">
    <source>
        <dbReference type="Pfam" id="PF00931"/>
    </source>
</evidence>
<evidence type="ECO:0000259" key="2">
    <source>
        <dbReference type="Pfam" id="PF25000"/>
    </source>
</evidence>
<dbReference type="Pfam" id="PF25000">
    <property type="entry name" value="DUF7779"/>
    <property type="match status" value="1"/>
</dbReference>
<dbReference type="eggNOG" id="COG0457">
    <property type="taxonomic scope" value="Bacteria"/>
</dbReference>
<evidence type="ECO:0000313" key="3">
    <source>
        <dbReference type="EMBL" id="AHH98637.1"/>
    </source>
</evidence>
<dbReference type="InterPro" id="IPR027417">
    <property type="entry name" value="P-loop_NTPase"/>
</dbReference>
<dbReference type="PRINTS" id="PR00364">
    <property type="entry name" value="DISEASERSIST"/>
</dbReference>
<evidence type="ECO:0000313" key="4">
    <source>
        <dbReference type="Proteomes" id="UP000019225"/>
    </source>
</evidence>
<dbReference type="InterPro" id="IPR056681">
    <property type="entry name" value="DUF7779"/>
</dbReference>
<dbReference type="Pfam" id="PF00931">
    <property type="entry name" value="NB-ARC"/>
    <property type="match status" value="1"/>
</dbReference>
<proteinExistence type="predicted"/>
<sequence length="409" mass="44001">MVLSSETTTKTGVLSGLGGVGKSQIAVGVAEQAWASGEVEVLAWVTAASREAILTAYARLAADLTGIEDPTPEQGSERLLTWLASSTIGWLLILDDVQDPGDLNGLWPPITSSGQTVVTTRRRDAVLRGHGRQRIDVSEFTNGEALAYLRTRLADQAHLLDGADELATALGCLPLALAQATASMLDRGWTCSDYLARFTDRRRTLDSLWPEGEPLPDEHRSTVAATWSLSIEQANQLHPAGVARPLLQLASVLDPNGIPTDLFTAPASLHWLTKALGREVTAEDAAEGLACLHRLSLLTLDNRSTLRVARVHAMVQRATQDNLSEAQAATAVSLAADALVQVWPSIERDTTVGQTLRANTAALRDAGEKHLWYPCGHTVLFRAALSLCETGLVNETVDYHQCLYATATY</sequence>
<dbReference type="AlphaFoldDB" id="W5WCQ7"/>
<dbReference type="Proteomes" id="UP000019225">
    <property type="component" value="Chromosome"/>
</dbReference>
<dbReference type="PANTHER" id="PTHR35205:SF1">
    <property type="entry name" value="ZU5 DOMAIN-CONTAINING PROTEIN"/>
    <property type="match status" value="1"/>
</dbReference>
<dbReference type="PATRIC" id="fig|1449976.3.peg.5292"/>
<dbReference type="SUPFAM" id="SSF52540">
    <property type="entry name" value="P-loop containing nucleoside triphosphate hydrolases"/>
    <property type="match status" value="1"/>
</dbReference>
<protein>
    <submittedName>
        <fullName evidence="3">Uncharacterized protein</fullName>
    </submittedName>
</protein>
<feature type="domain" description="NB-ARC" evidence="1">
    <location>
        <begin position="13"/>
        <end position="146"/>
    </location>
</feature>
<dbReference type="PANTHER" id="PTHR35205">
    <property type="entry name" value="NB-ARC AND TPR DOMAIN PROTEIN"/>
    <property type="match status" value="1"/>
</dbReference>
<dbReference type="HOGENOM" id="CLU_672299_0_0_11"/>
<organism evidence="3 4">
    <name type="scientific">Kutzneria albida DSM 43870</name>
    <dbReference type="NCBI Taxonomy" id="1449976"/>
    <lineage>
        <taxon>Bacteria</taxon>
        <taxon>Bacillati</taxon>
        <taxon>Actinomycetota</taxon>
        <taxon>Actinomycetes</taxon>
        <taxon>Pseudonocardiales</taxon>
        <taxon>Pseudonocardiaceae</taxon>
        <taxon>Kutzneria</taxon>
    </lineage>
</organism>
<dbReference type="KEGG" id="kal:KALB_5275"/>
<feature type="domain" description="DUF7779" evidence="2">
    <location>
        <begin position="243"/>
        <end position="327"/>
    </location>
</feature>
<dbReference type="GO" id="GO:0043531">
    <property type="term" value="F:ADP binding"/>
    <property type="evidence" value="ECO:0007669"/>
    <property type="project" value="InterPro"/>
</dbReference>